<keyword evidence="3" id="KW-0472">Membrane</keyword>
<feature type="region of interest" description="Disordered" evidence="2">
    <location>
        <begin position="157"/>
        <end position="252"/>
    </location>
</feature>
<name>M2QWT7_CERS8</name>
<feature type="compositionally biased region" description="Low complexity" evidence="2">
    <location>
        <begin position="174"/>
        <end position="190"/>
    </location>
</feature>
<evidence type="ECO:0000313" key="5">
    <source>
        <dbReference type="Proteomes" id="UP000016930"/>
    </source>
</evidence>
<evidence type="ECO:0000313" key="4">
    <source>
        <dbReference type="EMBL" id="EMD36605.1"/>
    </source>
</evidence>
<feature type="transmembrane region" description="Helical" evidence="3">
    <location>
        <begin position="651"/>
        <end position="676"/>
    </location>
</feature>
<reference evidence="4 5" key="1">
    <citation type="journal article" date="2012" name="Proc. Natl. Acad. Sci. U.S.A.">
        <title>Comparative genomics of Ceriporiopsis subvermispora and Phanerochaete chrysosporium provide insight into selective ligninolysis.</title>
        <authorList>
            <person name="Fernandez-Fueyo E."/>
            <person name="Ruiz-Duenas F.J."/>
            <person name="Ferreira P."/>
            <person name="Floudas D."/>
            <person name="Hibbett D.S."/>
            <person name="Canessa P."/>
            <person name="Larrondo L.F."/>
            <person name="James T.Y."/>
            <person name="Seelenfreund D."/>
            <person name="Lobos S."/>
            <person name="Polanco R."/>
            <person name="Tello M."/>
            <person name="Honda Y."/>
            <person name="Watanabe T."/>
            <person name="Watanabe T."/>
            <person name="Ryu J.S."/>
            <person name="Kubicek C.P."/>
            <person name="Schmoll M."/>
            <person name="Gaskell J."/>
            <person name="Hammel K.E."/>
            <person name="St John F.J."/>
            <person name="Vanden Wymelenberg A."/>
            <person name="Sabat G."/>
            <person name="Splinter BonDurant S."/>
            <person name="Syed K."/>
            <person name="Yadav J.S."/>
            <person name="Doddapaneni H."/>
            <person name="Subramanian V."/>
            <person name="Lavin J.L."/>
            <person name="Oguiza J.A."/>
            <person name="Perez G."/>
            <person name="Pisabarro A.G."/>
            <person name="Ramirez L."/>
            <person name="Santoyo F."/>
            <person name="Master E."/>
            <person name="Coutinho P.M."/>
            <person name="Henrissat B."/>
            <person name="Lombard V."/>
            <person name="Magnuson J.K."/>
            <person name="Kuees U."/>
            <person name="Hori C."/>
            <person name="Igarashi K."/>
            <person name="Samejima M."/>
            <person name="Held B.W."/>
            <person name="Barry K.W."/>
            <person name="LaButti K.M."/>
            <person name="Lapidus A."/>
            <person name="Lindquist E.A."/>
            <person name="Lucas S.M."/>
            <person name="Riley R."/>
            <person name="Salamov A.A."/>
            <person name="Hoffmeister D."/>
            <person name="Schwenk D."/>
            <person name="Hadar Y."/>
            <person name="Yarden O."/>
            <person name="de Vries R.P."/>
            <person name="Wiebenga A."/>
            <person name="Stenlid J."/>
            <person name="Eastwood D."/>
            <person name="Grigoriev I.V."/>
            <person name="Berka R.M."/>
            <person name="Blanchette R.A."/>
            <person name="Kersten P."/>
            <person name="Martinez A.T."/>
            <person name="Vicuna R."/>
            <person name="Cullen D."/>
        </authorList>
    </citation>
    <scope>NUCLEOTIDE SEQUENCE [LARGE SCALE GENOMIC DNA]</scope>
    <source>
        <strain evidence="4 5">B</strain>
    </source>
</reference>
<dbReference type="HOGENOM" id="CLU_405434_0_0_1"/>
<feature type="compositionally biased region" description="Polar residues" evidence="2">
    <location>
        <begin position="49"/>
        <end position="68"/>
    </location>
</feature>
<sequence length="678" mass="75118">MGNKYSVVREEEEEAEYTRLVHAVQTAQRRARRAEVDLEVGLDADAPQYDTSPLQHISPTQHQSSHRQTYTVESHRIADPTTICLPINPAPPVQQGADHSSDELDGDRGRSASPRRPPSPVVIACAVGSEALADEYPVIVRAPIPLSDDPIAVQLNSRVSEPERGRQGRPRILVVSNPPSSSASVSSPRLSPDRALFVSEQELEKGRERLPERRDSSTPAVPGPLPEVAAHQDPSEPRPISIRSRSRSSQRSWISSLASGLRSDLRDEHGKGAGDTSLMIPVGEIVDTARRKSISPPARAVVICRSRSSSRSDRSLGRRTHHRRDPSSSPLPTVIRVRDDPPFHAVPRSSASYEHSPQDPVLITIPPPSSPIIIEPSVVVVPQPHQGHMPNPQVTVLPPSRGITALLEQIQSQEDQLSRLADLLENALVRQPLRTSIKSRSTSPYIHHIQKSVSRIDVSADGIDSILEKKADHDVKPYPNLPYAAGLHTGRRCSGDNQWQAVWAVYPLKVFRGGEWAYLKIQPHWDDEQLLRELSNTYDRLRTIWRKWFSLRSVGSMVMVLADHSFVYPQRVGTAGLSPSKNMRLRYFLHHPEAMRGRHEFLQVLTDNPRLGVEFVERWQVSRIAIAVLIPVIMSVIVGVVYSGITGDASTAFTIAGYMTSAYSVCLVLVGVLNLVEM</sequence>
<keyword evidence="3" id="KW-0812">Transmembrane</keyword>
<dbReference type="Proteomes" id="UP000016930">
    <property type="component" value="Unassembled WGS sequence"/>
</dbReference>
<feature type="region of interest" description="Disordered" evidence="2">
    <location>
        <begin position="84"/>
        <end position="120"/>
    </location>
</feature>
<feature type="region of interest" description="Disordered" evidence="2">
    <location>
        <begin position="46"/>
        <end position="68"/>
    </location>
</feature>
<accession>M2QWT7</accession>
<feature type="region of interest" description="Disordered" evidence="2">
    <location>
        <begin position="300"/>
        <end position="360"/>
    </location>
</feature>
<feature type="compositionally biased region" description="Basic and acidic residues" evidence="2">
    <location>
        <begin position="99"/>
        <end position="110"/>
    </location>
</feature>
<dbReference type="STRING" id="914234.M2QWT7"/>
<evidence type="ECO:0000256" key="2">
    <source>
        <dbReference type="SAM" id="MobiDB-lite"/>
    </source>
</evidence>
<feature type="compositionally biased region" description="Low complexity" evidence="2">
    <location>
        <begin position="238"/>
        <end position="252"/>
    </location>
</feature>
<dbReference type="AlphaFoldDB" id="M2QWT7"/>
<gene>
    <name evidence="4" type="ORF">CERSUDRAFT_95895</name>
</gene>
<keyword evidence="3" id="KW-1133">Transmembrane helix</keyword>
<feature type="coiled-coil region" evidence="1">
    <location>
        <begin position="403"/>
        <end position="430"/>
    </location>
</feature>
<feature type="compositionally biased region" description="Basic and acidic residues" evidence="2">
    <location>
        <begin position="202"/>
        <end position="216"/>
    </location>
</feature>
<feature type="transmembrane region" description="Helical" evidence="3">
    <location>
        <begin position="624"/>
        <end position="645"/>
    </location>
</feature>
<evidence type="ECO:0000256" key="3">
    <source>
        <dbReference type="SAM" id="Phobius"/>
    </source>
</evidence>
<dbReference type="EMBL" id="KB445798">
    <property type="protein sequence ID" value="EMD36605.1"/>
    <property type="molecule type" value="Genomic_DNA"/>
</dbReference>
<dbReference type="OrthoDB" id="9988102at2759"/>
<evidence type="ECO:0000256" key="1">
    <source>
        <dbReference type="SAM" id="Coils"/>
    </source>
</evidence>
<organism evidence="4 5">
    <name type="scientific">Ceriporiopsis subvermispora (strain B)</name>
    <name type="common">White-rot fungus</name>
    <name type="synonym">Gelatoporia subvermispora</name>
    <dbReference type="NCBI Taxonomy" id="914234"/>
    <lineage>
        <taxon>Eukaryota</taxon>
        <taxon>Fungi</taxon>
        <taxon>Dikarya</taxon>
        <taxon>Basidiomycota</taxon>
        <taxon>Agaricomycotina</taxon>
        <taxon>Agaricomycetes</taxon>
        <taxon>Polyporales</taxon>
        <taxon>Gelatoporiaceae</taxon>
        <taxon>Gelatoporia</taxon>
    </lineage>
</organism>
<protein>
    <submittedName>
        <fullName evidence="4">Uncharacterized protein</fullName>
    </submittedName>
</protein>
<keyword evidence="1" id="KW-0175">Coiled coil</keyword>
<keyword evidence="5" id="KW-1185">Reference proteome</keyword>
<proteinExistence type="predicted"/>